<evidence type="ECO:0000313" key="3">
    <source>
        <dbReference type="Proteomes" id="UP000530928"/>
    </source>
</evidence>
<sequence length="187" mass="21322">MIYEWRRYTLRPGLRDSFVSLFERHFVESQEEAGIGLVAMFEDLDRPDVIHWIRKFRDMEVRRHALESFYLHSPAWKEHRDAANATMIDSDDVLLLRASAPVHATGPLFEAAICHVTPDVPPEALREFTWHSEHAENTFPALPVRSDANVAIRLTGSPAPALPDLSPWLTAPVEHLRLAPTPRSGMR</sequence>
<dbReference type="Pfam" id="PF07978">
    <property type="entry name" value="NIPSNAP"/>
    <property type="match status" value="1"/>
</dbReference>
<protein>
    <submittedName>
        <fullName evidence="2">Quinol monooxygenase YgiN</fullName>
    </submittedName>
</protein>
<dbReference type="AlphaFoldDB" id="A0A7W0CD36"/>
<dbReference type="SUPFAM" id="SSF54909">
    <property type="entry name" value="Dimeric alpha+beta barrel"/>
    <property type="match status" value="1"/>
</dbReference>
<dbReference type="Proteomes" id="UP000530928">
    <property type="component" value="Unassembled WGS sequence"/>
</dbReference>
<reference evidence="2 3" key="1">
    <citation type="submission" date="2020-07" db="EMBL/GenBank/DDBJ databases">
        <title>Genomic Encyclopedia of Type Strains, Phase IV (KMG-IV): sequencing the most valuable type-strain genomes for metagenomic binning, comparative biology and taxonomic classification.</title>
        <authorList>
            <person name="Goeker M."/>
        </authorList>
    </citation>
    <scope>NUCLEOTIDE SEQUENCE [LARGE SCALE GENOMIC DNA]</scope>
    <source>
        <strain evidence="2 3">DSM 45533</strain>
    </source>
</reference>
<evidence type="ECO:0000259" key="1">
    <source>
        <dbReference type="Pfam" id="PF07978"/>
    </source>
</evidence>
<evidence type="ECO:0000313" key="2">
    <source>
        <dbReference type="EMBL" id="MBA2888800.1"/>
    </source>
</evidence>
<dbReference type="GO" id="GO:0004497">
    <property type="term" value="F:monooxygenase activity"/>
    <property type="evidence" value="ECO:0007669"/>
    <property type="project" value="UniProtKB-KW"/>
</dbReference>
<keyword evidence="3" id="KW-1185">Reference proteome</keyword>
<dbReference type="Gene3D" id="3.30.70.100">
    <property type="match status" value="1"/>
</dbReference>
<proteinExistence type="predicted"/>
<keyword evidence="2" id="KW-0560">Oxidoreductase</keyword>
<dbReference type="EMBL" id="JACDUR010000001">
    <property type="protein sequence ID" value="MBA2888800.1"/>
    <property type="molecule type" value="Genomic_DNA"/>
</dbReference>
<dbReference type="RefSeq" id="WP_181607171.1">
    <property type="nucleotide sequence ID" value="NZ_BAABAM010000001.1"/>
</dbReference>
<comment type="caution">
    <text evidence="2">The sequence shown here is derived from an EMBL/GenBank/DDBJ whole genome shotgun (WGS) entry which is preliminary data.</text>
</comment>
<organism evidence="2 3">
    <name type="scientific">Nonomuraea soli</name>
    <dbReference type="NCBI Taxonomy" id="1032476"/>
    <lineage>
        <taxon>Bacteria</taxon>
        <taxon>Bacillati</taxon>
        <taxon>Actinomycetota</taxon>
        <taxon>Actinomycetes</taxon>
        <taxon>Streptosporangiales</taxon>
        <taxon>Streptosporangiaceae</taxon>
        <taxon>Nonomuraea</taxon>
    </lineage>
</organism>
<feature type="domain" description="NIPSNAP" evidence="1">
    <location>
        <begin position="3"/>
        <end position="96"/>
    </location>
</feature>
<gene>
    <name evidence="2" type="ORF">HNR30_000135</name>
</gene>
<dbReference type="InterPro" id="IPR011008">
    <property type="entry name" value="Dimeric_a/b-barrel"/>
</dbReference>
<name>A0A7W0CD36_9ACTN</name>
<dbReference type="InterPro" id="IPR012577">
    <property type="entry name" value="NIPSNAP"/>
</dbReference>
<accession>A0A7W0CD36</accession>
<keyword evidence="2" id="KW-0503">Monooxygenase</keyword>